<reference evidence="1 2" key="1">
    <citation type="journal article" date="2023" name="ACS Omega">
        <title>Identification of the Neoaspergillic Acid Biosynthesis Gene Cluster by Establishing an In Vitro CRISPR-Ribonucleoprotein Genetic System in Aspergillus melleus.</title>
        <authorList>
            <person name="Yuan B."/>
            <person name="Grau M.F."/>
            <person name="Murata R.M."/>
            <person name="Torok T."/>
            <person name="Venkateswaran K."/>
            <person name="Stajich J.E."/>
            <person name="Wang C.C.C."/>
        </authorList>
    </citation>
    <scope>NUCLEOTIDE SEQUENCE [LARGE SCALE GENOMIC DNA]</scope>
    <source>
        <strain evidence="1 2">IMV 1140</strain>
    </source>
</reference>
<gene>
    <name evidence="1" type="ORF">N8T08_009937</name>
</gene>
<keyword evidence="2" id="KW-1185">Reference proteome</keyword>
<protein>
    <submittedName>
        <fullName evidence="1">Uncharacterized protein</fullName>
    </submittedName>
</protein>
<accession>A0ACC3ASG1</accession>
<evidence type="ECO:0000313" key="2">
    <source>
        <dbReference type="Proteomes" id="UP001177260"/>
    </source>
</evidence>
<organism evidence="1 2">
    <name type="scientific">Aspergillus melleus</name>
    <dbReference type="NCBI Taxonomy" id="138277"/>
    <lineage>
        <taxon>Eukaryota</taxon>
        <taxon>Fungi</taxon>
        <taxon>Dikarya</taxon>
        <taxon>Ascomycota</taxon>
        <taxon>Pezizomycotina</taxon>
        <taxon>Eurotiomycetes</taxon>
        <taxon>Eurotiomycetidae</taxon>
        <taxon>Eurotiales</taxon>
        <taxon>Aspergillaceae</taxon>
        <taxon>Aspergillus</taxon>
        <taxon>Aspergillus subgen. Circumdati</taxon>
    </lineage>
</organism>
<proteinExistence type="predicted"/>
<dbReference type="EMBL" id="JAOPJF010000076">
    <property type="protein sequence ID" value="KAK1140736.1"/>
    <property type="molecule type" value="Genomic_DNA"/>
</dbReference>
<dbReference type="Proteomes" id="UP001177260">
    <property type="component" value="Unassembled WGS sequence"/>
</dbReference>
<name>A0ACC3ASG1_9EURO</name>
<evidence type="ECO:0000313" key="1">
    <source>
        <dbReference type="EMBL" id="KAK1140736.1"/>
    </source>
</evidence>
<sequence>MAIAEDQDNRAKFLGEFAKQSLSSPSEAGKKVEKTIGFTGVAHLEPDRRDRLDGSTPVGVSR</sequence>
<comment type="caution">
    <text evidence="1">The sequence shown here is derived from an EMBL/GenBank/DDBJ whole genome shotgun (WGS) entry which is preliminary data.</text>
</comment>